<evidence type="ECO:0000313" key="3">
    <source>
        <dbReference type="Proteomes" id="UP000197138"/>
    </source>
</evidence>
<reference evidence="3" key="1">
    <citation type="journal article" date="2017" name="Plant J.">
        <title>The pomegranate (Punica granatum L.) genome and the genomics of punicalagin biosynthesis.</title>
        <authorList>
            <person name="Qin G."/>
            <person name="Xu C."/>
            <person name="Ming R."/>
            <person name="Tang H."/>
            <person name="Guyot R."/>
            <person name="Kramer E.M."/>
            <person name="Hu Y."/>
            <person name="Yi X."/>
            <person name="Qi Y."/>
            <person name="Xu X."/>
            <person name="Gao Z."/>
            <person name="Pan H."/>
            <person name="Jian J."/>
            <person name="Tian Y."/>
            <person name="Yue Z."/>
            <person name="Xu Y."/>
        </authorList>
    </citation>
    <scope>NUCLEOTIDE SEQUENCE [LARGE SCALE GENOMIC DNA]</scope>
    <source>
        <strain evidence="3">cv. Dabenzi</strain>
    </source>
</reference>
<dbReference type="EMBL" id="MTKT01003205">
    <property type="protein sequence ID" value="OWM76448.1"/>
    <property type="molecule type" value="Genomic_DNA"/>
</dbReference>
<evidence type="ECO:0000256" key="1">
    <source>
        <dbReference type="SAM" id="MobiDB-lite"/>
    </source>
</evidence>
<comment type="caution">
    <text evidence="2">The sequence shown here is derived from an EMBL/GenBank/DDBJ whole genome shotgun (WGS) entry which is preliminary data.</text>
</comment>
<name>A0A218WVC4_PUNGR</name>
<evidence type="ECO:0000313" key="2">
    <source>
        <dbReference type="EMBL" id="OWM76448.1"/>
    </source>
</evidence>
<feature type="compositionally biased region" description="Basic residues" evidence="1">
    <location>
        <begin position="122"/>
        <end position="133"/>
    </location>
</feature>
<sequence length="133" mass="14402">MIQLEDPSHGLEEESQDDGSAGQYSLSLKPSLDDPGFDLILLLLGLATGSSRFASSNLSISANYRGSSPRPVPNCRDMIRSWHGRTLPWRGPGRGPVEVQIYLRINTSTRPSPGSGAFHGNGHLRHKHGGRST</sequence>
<feature type="compositionally biased region" description="Basic and acidic residues" evidence="1">
    <location>
        <begin position="1"/>
        <end position="12"/>
    </location>
</feature>
<proteinExistence type="predicted"/>
<protein>
    <submittedName>
        <fullName evidence="2">Uncharacterized protein</fullName>
    </submittedName>
</protein>
<organism evidence="2 3">
    <name type="scientific">Punica granatum</name>
    <name type="common">Pomegranate</name>
    <dbReference type="NCBI Taxonomy" id="22663"/>
    <lineage>
        <taxon>Eukaryota</taxon>
        <taxon>Viridiplantae</taxon>
        <taxon>Streptophyta</taxon>
        <taxon>Embryophyta</taxon>
        <taxon>Tracheophyta</taxon>
        <taxon>Spermatophyta</taxon>
        <taxon>Magnoliopsida</taxon>
        <taxon>eudicotyledons</taxon>
        <taxon>Gunneridae</taxon>
        <taxon>Pentapetalae</taxon>
        <taxon>rosids</taxon>
        <taxon>malvids</taxon>
        <taxon>Myrtales</taxon>
        <taxon>Lythraceae</taxon>
        <taxon>Punica</taxon>
    </lineage>
</organism>
<dbReference type="AlphaFoldDB" id="A0A218WVC4"/>
<dbReference type="Proteomes" id="UP000197138">
    <property type="component" value="Unassembled WGS sequence"/>
</dbReference>
<feature type="region of interest" description="Disordered" evidence="1">
    <location>
        <begin position="110"/>
        <end position="133"/>
    </location>
</feature>
<accession>A0A218WVC4</accession>
<feature type="region of interest" description="Disordered" evidence="1">
    <location>
        <begin position="1"/>
        <end position="27"/>
    </location>
</feature>
<gene>
    <name evidence="2" type="ORF">CDL15_Pgr024656</name>
</gene>